<gene>
    <name evidence="1" type="ORF">NCTC10702_02286</name>
</gene>
<name>A0A380EIY8_STAAU</name>
<organism evidence="1 2">
    <name type="scientific">Staphylococcus aureus</name>
    <dbReference type="NCBI Taxonomy" id="1280"/>
    <lineage>
        <taxon>Bacteria</taxon>
        <taxon>Bacillati</taxon>
        <taxon>Bacillota</taxon>
        <taxon>Bacilli</taxon>
        <taxon>Bacillales</taxon>
        <taxon>Staphylococcaceae</taxon>
        <taxon>Staphylococcus</taxon>
    </lineage>
</organism>
<dbReference type="Proteomes" id="UP000254116">
    <property type="component" value="Unassembled WGS sequence"/>
</dbReference>
<sequence length="69" mass="8178">MTKRTRPLMSNLFREIDLDLVSGVPLIRNSAINEIIIDRMKIQRHLKALQLHLQKMNKHQSRPHEPIDQ</sequence>
<accession>A0A380EIY8</accession>
<proteinExistence type="predicted"/>
<dbReference type="EMBL" id="UHBY01000003">
    <property type="protein sequence ID" value="SUL35449.1"/>
    <property type="molecule type" value="Genomic_DNA"/>
</dbReference>
<dbReference type="AlphaFoldDB" id="A0A380EIY8"/>
<reference evidence="1 2" key="1">
    <citation type="submission" date="2018-06" db="EMBL/GenBank/DDBJ databases">
        <authorList>
            <consortium name="Pathogen Informatics"/>
            <person name="Doyle S."/>
        </authorList>
    </citation>
    <scope>NUCLEOTIDE SEQUENCE [LARGE SCALE GENOMIC DNA]</scope>
    <source>
        <strain evidence="1 2">NCTC10702</strain>
    </source>
</reference>
<evidence type="ECO:0000313" key="1">
    <source>
        <dbReference type="EMBL" id="SUL35449.1"/>
    </source>
</evidence>
<protein>
    <submittedName>
        <fullName evidence="1">Uncharacterized protein</fullName>
    </submittedName>
</protein>
<evidence type="ECO:0000313" key="2">
    <source>
        <dbReference type="Proteomes" id="UP000254116"/>
    </source>
</evidence>